<proteinExistence type="predicted"/>
<evidence type="ECO:0000259" key="1">
    <source>
        <dbReference type="Pfam" id="PF14655"/>
    </source>
</evidence>
<name>A0ABD1MLG9_9FABA</name>
<dbReference type="EMBL" id="JBGMDY010000004">
    <property type="protein sequence ID" value="KAL2336651.1"/>
    <property type="molecule type" value="Genomic_DNA"/>
</dbReference>
<gene>
    <name evidence="2" type="ORF">Fmac_011097</name>
</gene>
<protein>
    <recommendedName>
        <fullName evidence="1">Rab3-GAP regulatory subunit N-terminal domain-containing protein</fullName>
    </recommendedName>
</protein>
<keyword evidence="3" id="KW-1185">Reference proteome</keyword>
<organism evidence="2 3">
    <name type="scientific">Flemingia macrophylla</name>
    <dbReference type="NCBI Taxonomy" id="520843"/>
    <lineage>
        <taxon>Eukaryota</taxon>
        <taxon>Viridiplantae</taxon>
        <taxon>Streptophyta</taxon>
        <taxon>Embryophyta</taxon>
        <taxon>Tracheophyta</taxon>
        <taxon>Spermatophyta</taxon>
        <taxon>Magnoliopsida</taxon>
        <taxon>eudicotyledons</taxon>
        <taxon>Gunneridae</taxon>
        <taxon>Pentapetalae</taxon>
        <taxon>rosids</taxon>
        <taxon>fabids</taxon>
        <taxon>Fabales</taxon>
        <taxon>Fabaceae</taxon>
        <taxon>Papilionoideae</taxon>
        <taxon>50 kb inversion clade</taxon>
        <taxon>NPAAA clade</taxon>
        <taxon>indigoferoid/millettioid clade</taxon>
        <taxon>Phaseoleae</taxon>
        <taxon>Flemingia</taxon>
    </lineage>
</organism>
<evidence type="ECO:0000313" key="2">
    <source>
        <dbReference type="EMBL" id="KAL2336651.1"/>
    </source>
</evidence>
<dbReference type="Proteomes" id="UP001603857">
    <property type="component" value="Unassembled WGS sequence"/>
</dbReference>
<reference evidence="2 3" key="1">
    <citation type="submission" date="2024-08" db="EMBL/GenBank/DDBJ databases">
        <title>Insights into the chromosomal genome structure of Flemingia macrophylla.</title>
        <authorList>
            <person name="Ding Y."/>
            <person name="Zhao Y."/>
            <person name="Bi W."/>
            <person name="Wu M."/>
            <person name="Zhao G."/>
            <person name="Gong Y."/>
            <person name="Li W."/>
            <person name="Zhang P."/>
        </authorList>
    </citation>
    <scope>NUCLEOTIDE SEQUENCE [LARGE SCALE GENOMIC DNA]</scope>
    <source>
        <strain evidence="2">DYQJB</strain>
        <tissue evidence="2">Leaf</tissue>
    </source>
</reference>
<comment type="caution">
    <text evidence="2">The sequence shown here is derived from an EMBL/GenBank/DDBJ whole genome shotgun (WGS) entry which is preliminary data.</text>
</comment>
<dbReference type="AlphaFoldDB" id="A0ABD1MLG9"/>
<dbReference type="InterPro" id="IPR032839">
    <property type="entry name" value="RAB3GAP_N"/>
</dbReference>
<feature type="domain" description="Rab3-GAP regulatory subunit N-terminal" evidence="1">
    <location>
        <begin position="111"/>
        <end position="147"/>
    </location>
</feature>
<sequence length="212" mass="24237">MDEPHQSLWRALKEIPEDFKKRINHIRSSTQTHGDDLSCTNFKVKSSWIQDTSSEEFCLILPGVIARFDSSDIQLIESNCSLCNVEMQIMLQKWVEEAHSRLWDQNQRTKIQKILEILTATLAAITNSLGRILLLDSQALVVVRLWKISLQPQQGGAILGALEEVFKKFDVRKISTSELESIMESLGQAALEQELKHDRRAGWRRLQQSPGI</sequence>
<evidence type="ECO:0000313" key="3">
    <source>
        <dbReference type="Proteomes" id="UP001603857"/>
    </source>
</evidence>
<dbReference type="Pfam" id="PF14655">
    <property type="entry name" value="RAB3GAP2_N"/>
    <property type="match status" value="1"/>
</dbReference>
<accession>A0ABD1MLG9</accession>